<feature type="compositionally biased region" description="Low complexity" evidence="12">
    <location>
        <begin position="630"/>
        <end position="644"/>
    </location>
</feature>
<dbReference type="Gene3D" id="3.30.40.10">
    <property type="entry name" value="Zinc/RING finger domain, C3HC4 (zinc finger)"/>
    <property type="match status" value="1"/>
</dbReference>
<reference evidence="15" key="1">
    <citation type="journal article" date="2014" name="BMC Genomics">
        <title>Genome characteristics reveal the impact of lichenization on lichen-forming fungus Endocarpon pusillum Hedwig (Verrucariales, Ascomycota).</title>
        <authorList>
            <person name="Wang Y.-Y."/>
            <person name="Liu B."/>
            <person name="Zhang X.-Y."/>
            <person name="Zhou Q.-M."/>
            <person name="Zhang T."/>
            <person name="Li H."/>
            <person name="Yu Y.-F."/>
            <person name="Zhang X.-L."/>
            <person name="Hao X.-Y."/>
            <person name="Wang M."/>
            <person name="Wang L."/>
            <person name="Wei J.-C."/>
        </authorList>
    </citation>
    <scope>NUCLEOTIDE SEQUENCE [LARGE SCALE GENOMIC DNA]</scope>
    <source>
        <strain evidence="15">Z07020 / HMAS-L-300199</strain>
    </source>
</reference>
<feature type="compositionally biased region" description="Basic and acidic residues" evidence="12">
    <location>
        <begin position="582"/>
        <end position="594"/>
    </location>
</feature>
<accession>U1G9P1</accession>
<evidence type="ECO:0000256" key="2">
    <source>
        <dbReference type="ARBA" id="ARBA00010210"/>
    </source>
</evidence>
<feature type="compositionally biased region" description="Polar residues" evidence="12">
    <location>
        <begin position="516"/>
        <end position="527"/>
    </location>
</feature>
<dbReference type="GO" id="GO:0006325">
    <property type="term" value="P:chromatin organization"/>
    <property type="evidence" value="ECO:0007669"/>
    <property type="project" value="UniProtKB-KW"/>
</dbReference>
<dbReference type="InterPro" id="IPR028651">
    <property type="entry name" value="ING_fam"/>
</dbReference>
<comment type="subcellular location">
    <subcellularLocation>
        <location evidence="1 11">Nucleus</location>
    </subcellularLocation>
</comment>
<feature type="region of interest" description="Disordered" evidence="12">
    <location>
        <begin position="500"/>
        <end position="675"/>
    </location>
</feature>
<comment type="similarity">
    <text evidence="2 11">Belongs to the ING family.</text>
</comment>
<dbReference type="AlphaFoldDB" id="U1G9P1"/>
<evidence type="ECO:0000256" key="5">
    <source>
        <dbReference type="ARBA" id="ARBA00022833"/>
    </source>
</evidence>
<feature type="domain" description="PHD-type" evidence="13">
    <location>
        <begin position="759"/>
        <end position="810"/>
    </location>
</feature>
<dbReference type="RefSeq" id="XP_007805903.1">
    <property type="nucleotide sequence ID" value="XM_007807712.1"/>
</dbReference>
<dbReference type="PANTHER" id="PTHR10333">
    <property type="entry name" value="INHIBITOR OF GROWTH PROTEIN"/>
    <property type="match status" value="1"/>
</dbReference>
<dbReference type="GO" id="GO:0008270">
    <property type="term" value="F:zinc ion binding"/>
    <property type="evidence" value="ECO:0007669"/>
    <property type="project" value="UniProtKB-KW"/>
</dbReference>
<dbReference type="GO" id="GO:0033698">
    <property type="term" value="C:Rpd3L complex"/>
    <property type="evidence" value="ECO:0007669"/>
    <property type="project" value="TreeGrafter"/>
</dbReference>
<feature type="binding site" evidence="9">
    <location>
        <position position="780"/>
    </location>
    <ligand>
        <name>Zn(2+)</name>
        <dbReference type="ChEBI" id="CHEBI:29105"/>
        <label>2</label>
    </ligand>
</feature>
<dbReference type="PROSITE" id="PS01359">
    <property type="entry name" value="ZF_PHD_1"/>
    <property type="match status" value="1"/>
</dbReference>
<proteinExistence type="inferred from homology"/>
<evidence type="ECO:0000256" key="6">
    <source>
        <dbReference type="ARBA" id="ARBA00022853"/>
    </source>
</evidence>
<comment type="subunit">
    <text evidence="11">Component of an histone acetyltransferase complex. Interacts with H3K4me3 and to a lesser extent with H3K4me2.</text>
</comment>
<feature type="region of interest" description="Disordered" evidence="12">
    <location>
        <begin position="1"/>
        <end position="47"/>
    </location>
</feature>
<comment type="function">
    <text evidence="11">Component of an histone acetyltransferase complex.</text>
</comment>
<dbReference type="InterPro" id="IPR011011">
    <property type="entry name" value="Znf_FYVE_PHD"/>
</dbReference>
<dbReference type="EMBL" id="KE721518">
    <property type="protein sequence ID" value="ERF68411.1"/>
    <property type="molecule type" value="Genomic_DNA"/>
</dbReference>
<feature type="site" description="Histone H3K4me3 binding" evidence="8">
    <location>
        <position position="772"/>
    </location>
</feature>
<dbReference type="Pfam" id="PF12998">
    <property type="entry name" value="ING"/>
    <property type="match status" value="2"/>
</dbReference>
<evidence type="ECO:0000259" key="13">
    <source>
        <dbReference type="PROSITE" id="PS50016"/>
    </source>
</evidence>
<feature type="binding site" evidence="9">
    <location>
        <position position="789"/>
    </location>
    <ligand>
        <name>Zn(2+)</name>
        <dbReference type="ChEBI" id="CHEBI:29105"/>
        <label>1</label>
    </ligand>
</feature>
<evidence type="ECO:0000256" key="8">
    <source>
        <dbReference type="PIRSR" id="PIRSR628651-50"/>
    </source>
</evidence>
<dbReference type="OrthoDB" id="4173905at2759"/>
<dbReference type="OMA" id="WAYSNRN"/>
<evidence type="ECO:0000256" key="4">
    <source>
        <dbReference type="ARBA" id="ARBA00022771"/>
    </source>
</evidence>
<evidence type="ECO:0000256" key="10">
    <source>
        <dbReference type="PROSITE-ProRule" id="PRU00146"/>
    </source>
</evidence>
<keyword evidence="5 9" id="KW-0862">Zinc</keyword>
<keyword evidence="6 11" id="KW-0156">Chromatin regulator</keyword>
<feature type="site" description="Histone H3K4me3 binding" evidence="8">
    <location>
        <position position="784"/>
    </location>
</feature>
<protein>
    <recommendedName>
        <fullName evidence="11">Chromatin modification-related protein</fullName>
    </recommendedName>
</protein>
<feature type="binding site" evidence="9">
    <location>
        <position position="775"/>
    </location>
    <ligand>
        <name>Zn(2+)</name>
        <dbReference type="ChEBI" id="CHEBI:29105"/>
        <label>2</label>
    </ligand>
</feature>
<dbReference type="GO" id="GO:0006355">
    <property type="term" value="P:regulation of DNA-templated transcription"/>
    <property type="evidence" value="ECO:0007669"/>
    <property type="project" value="TreeGrafter"/>
</dbReference>
<keyword evidence="4 10" id="KW-0863">Zinc-finger</keyword>
<feature type="compositionally biased region" description="Polar residues" evidence="12">
    <location>
        <begin position="372"/>
        <end position="383"/>
    </location>
</feature>
<evidence type="ECO:0000256" key="11">
    <source>
        <dbReference type="RuleBase" id="RU361213"/>
    </source>
</evidence>
<evidence type="ECO:0000256" key="12">
    <source>
        <dbReference type="SAM" id="MobiDB-lite"/>
    </source>
</evidence>
<dbReference type="GeneID" id="19238767"/>
<dbReference type="GO" id="GO:0070210">
    <property type="term" value="C:Rpd3L-Expanded complex"/>
    <property type="evidence" value="ECO:0007669"/>
    <property type="project" value="TreeGrafter"/>
</dbReference>
<keyword evidence="15" id="KW-1185">Reference proteome</keyword>
<dbReference type="InterPro" id="IPR001965">
    <property type="entry name" value="Znf_PHD"/>
</dbReference>
<evidence type="ECO:0000313" key="15">
    <source>
        <dbReference type="Proteomes" id="UP000019373"/>
    </source>
</evidence>
<dbReference type="SUPFAM" id="SSF57903">
    <property type="entry name" value="FYVE/PHD zinc finger"/>
    <property type="match status" value="1"/>
</dbReference>
<gene>
    <name evidence="14" type="ORF">EPUS_03729</name>
</gene>
<name>U1G9P1_ENDPU</name>
<dbReference type="SMART" id="SM00249">
    <property type="entry name" value="PHD"/>
    <property type="match status" value="1"/>
</dbReference>
<dbReference type="InterPro" id="IPR019786">
    <property type="entry name" value="Zinc_finger_PHD-type_CS"/>
</dbReference>
<feature type="compositionally biased region" description="Polar residues" evidence="12">
    <location>
        <begin position="407"/>
        <end position="419"/>
    </location>
</feature>
<keyword evidence="7 11" id="KW-0539">Nucleus</keyword>
<evidence type="ECO:0000256" key="3">
    <source>
        <dbReference type="ARBA" id="ARBA00022723"/>
    </source>
</evidence>
<sequence>MTTTLATSNMRTSLRQTRTNPTRTSKTVGSSLRQNSLISNPPAAPPPNVQEHGFYPAITHFTDAITALPREFRRHTSLLKEVDAKAWAPEAHLQTLLAACVTSTPPDSHLDDMQLSTHSNVAIRNRGIQSANTDGTLNSMMDNTSRASTHSHHDQQSFEHRRIFYHLRTTLTEMMVSMDEKNHLINSANEDLSRHLNRLHTIYPHIADEISEEARLGSLTHWAYIEDKPPTRTNAAGSRKEAAAGLAAMHDTDIASRSESRREAMLARKQKPTQVDSDFDDQRPMKRANANGKSRRAGETAAESVPGLGISGAAPAVKRKRAEKPVGGAAMERSLSGVLGGRAMSREPSQQEGTKKRKAATAATTAARKRINTANSATNSPKLASSPLVGSFGKDAHKNSPIPGTVRPQSTRARQNSTQGRPPSSASNRNNGNGARRATASTPELHNVSAVTGKSSDEIRNTMKESVNNKGQKIMEEELGMLANGTNGLRGGILLERRGSKGGASNYKREEACASEDNTSLSKTKSAASPLVPPQTMPNTNVHSTTTTTSHRPEREREQRPSRARSSKTSTPIVNTFAESDAGTRENHRTDAKFKRPASSSSKSARNKDPLHDSLSPSGLPPKRSHKKGAGLAAQAAALQAKLARQNSNKAESNLTDDHDHNSLDNNNNANYAISNLKSTSSPTFASATNNLNHVSSTITTTTTANNCNKVKTPSPPLDSAIESLDIEVEEKILVEEGEEEEEEEEEAEETLDSSGEEPRYCYCQQVSYGEMVACDADDCPREWFHLECVGLGRAPGRNARWFCEECKERLKVAGNVAGGGTGLVHGQALQVNWHLRTLFATTWESREEDRTSGGSSREEEEGITRFCRCL</sequence>
<feature type="site" description="Histone H3K4me3 binding" evidence="8">
    <location>
        <position position="761"/>
    </location>
</feature>
<feature type="site" description="Histone H3K4me3 binding" evidence="8">
    <location>
        <position position="776"/>
    </location>
</feature>
<dbReference type="Gene3D" id="6.10.140.1740">
    <property type="match status" value="1"/>
</dbReference>
<feature type="compositionally biased region" description="Basic and acidic residues" evidence="12">
    <location>
        <begin position="551"/>
        <end position="561"/>
    </location>
</feature>
<evidence type="ECO:0000256" key="1">
    <source>
        <dbReference type="ARBA" id="ARBA00004123"/>
    </source>
</evidence>
<evidence type="ECO:0000313" key="14">
    <source>
        <dbReference type="EMBL" id="ERF68411.1"/>
    </source>
</evidence>
<dbReference type="Proteomes" id="UP000019373">
    <property type="component" value="Unassembled WGS sequence"/>
</dbReference>
<feature type="compositionally biased region" description="Low complexity" evidence="12">
    <location>
        <begin position="664"/>
        <end position="675"/>
    </location>
</feature>
<feature type="compositionally biased region" description="Polar residues" evidence="12">
    <location>
        <begin position="1"/>
        <end position="39"/>
    </location>
</feature>
<feature type="compositionally biased region" description="Low complexity" evidence="12">
    <location>
        <begin position="420"/>
        <end position="441"/>
    </location>
</feature>
<dbReference type="InterPro" id="IPR013083">
    <property type="entry name" value="Znf_RING/FYVE/PHD"/>
</dbReference>
<organism evidence="14 15">
    <name type="scientific">Endocarpon pusillum (strain Z07020 / HMAS-L-300199)</name>
    <name type="common">Lichen-forming fungus</name>
    <dbReference type="NCBI Taxonomy" id="1263415"/>
    <lineage>
        <taxon>Eukaryota</taxon>
        <taxon>Fungi</taxon>
        <taxon>Dikarya</taxon>
        <taxon>Ascomycota</taxon>
        <taxon>Pezizomycotina</taxon>
        <taxon>Eurotiomycetes</taxon>
        <taxon>Chaetothyriomycetidae</taxon>
        <taxon>Verrucariales</taxon>
        <taxon>Verrucariaceae</taxon>
        <taxon>Endocarpon</taxon>
    </lineage>
</organism>
<dbReference type="CDD" id="cd15505">
    <property type="entry name" value="PHD_ING"/>
    <property type="match status" value="1"/>
</dbReference>
<feature type="binding site" evidence="9">
    <location>
        <position position="807"/>
    </location>
    <ligand>
        <name>Zn(2+)</name>
        <dbReference type="ChEBI" id="CHEBI:29105"/>
        <label>2</label>
    </ligand>
</feature>
<evidence type="ECO:0000256" key="7">
    <source>
        <dbReference type="ARBA" id="ARBA00023242"/>
    </source>
</evidence>
<comment type="domain">
    <text evidence="11">The PHD-type zinc finger mediates the binding to H3K4me3.</text>
</comment>
<dbReference type="InterPro" id="IPR019787">
    <property type="entry name" value="Znf_PHD-finger"/>
</dbReference>
<feature type="compositionally biased region" description="Polar residues" evidence="12">
    <location>
        <begin position="568"/>
        <end position="578"/>
    </location>
</feature>
<feature type="binding site" evidence="9">
    <location>
        <position position="786"/>
    </location>
    <ligand>
        <name>Zn(2+)</name>
        <dbReference type="ChEBI" id="CHEBI:29105"/>
        <label>1</label>
    </ligand>
</feature>
<dbReference type="PROSITE" id="PS50016">
    <property type="entry name" value="ZF_PHD_2"/>
    <property type="match status" value="1"/>
</dbReference>
<dbReference type="HOGENOM" id="CLU_006204_0_1_1"/>
<feature type="binding site" evidence="9">
    <location>
        <position position="804"/>
    </location>
    <ligand>
        <name>Zn(2+)</name>
        <dbReference type="ChEBI" id="CHEBI:29105"/>
        <label>2</label>
    </ligand>
</feature>
<feature type="region of interest" description="Disordered" evidence="12">
    <location>
        <begin position="736"/>
        <end position="755"/>
    </location>
</feature>
<feature type="compositionally biased region" description="Low complexity" evidence="12">
    <location>
        <begin position="537"/>
        <end position="550"/>
    </location>
</feature>
<feature type="binding site" evidence="9">
    <location>
        <position position="764"/>
    </location>
    <ligand>
        <name>Zn(2+)</name>
        <dbReference type="ChEBI" id="CHEBI:29105"/>
        <label>1</label>
    </ligand>
</feature>
<dbReference type="PANTHER" id="PTHR10333:SF42">
    <property type="entry name" value="INHIBITOR OF GROWTH PROTEIN 5"/>
    <property type="match status" value="1"/>
</dbReference>
<feature type="region of interest" description="Disordered" evidence="12">
    <location>
        <begin position="254"/>
        <end position="460"/>
    </location>
</feature>
<evidence type="ECO:0000256" key="9">
    <source>
        <dbReference type="PIRSR" id="PIRSR628651-51"/>
    </source>
</evidence>
<keyword evidence="3 9" id="KW-0479">Metal-binding</keyword>
<feature type="binding site" evidence="9">
    <location>
        <position position="762"/>
    </location>
    <ligand>
        <name>Zn(2+)</name>
        <dbReference type="ChEBI" id="CHEBI:29105"/>
        <label>1</label>
    </ligand>
</feature>
<dbReference type="SMART" id="SM01408">
    <property type="entry name" value="ING"/>
    <property type="match status" value="1"/>
</dbReference>
<dbReference type="eggNOG" id="KOG1973">
    <property type="taxonomic scope" value="Eukaryota"/>
</dbReference>
<feature type="compositionally biased region" description="Basic and acidic residues" evidence="12">
    <location>
        <begin position="254"/>
        <end position="266"/>
    </location>
</feature>
<dbReference type="InterPro" id="IPR024610">
    <property type="entry name" value="ING_N_histone-binding"/>
</dbReference>